<keyword evidence="4" id="KW-0479">Metal-binding</keyword>
<dbReference type="FunFam" id="1.10.150.900:FF:000003">
    <property type="entry name" value="N-fatty-acyl-amino acid synthase/hydrolase PM20D1"/>
    <property type="match status" value="1"/>
</dbReference>
<evidence type="ECO:0000256" key="19">
    <source>
        <dbReference type="ARBA" id="ARBA00048729"/>
    </source>
</evidence>
<dbReference type="PANTHER" id="PTHR45962:SF1">
    <property type="entry name" value="N-FATTY-ACYL-AMINO ACID SYNTHASE_HYDROLASE PM20D1"/>
    <property type="match status" value="1"/>
</dbReference>
<evidence type="ECO:0000256" key="22">
    <source>
        <dbReference type="ARBA" id="ARBA00048840"/>
    </source>
</evidence>
<dbReference type="GO" id="GO:0008233">
    <property type="term" value="F:peptidase activity"/>
    <property type="evidence" value="ECO:0007669"/>
    <property type="project" value="UniProtKB-KW"/>
</dbReference>
<dbReference type="InterPro" id="IPR036264">
    <property type="entry name" value="Bact_exopeptidase_dim_dom"/>
</dbReference>
<keyword evidence="3" id="KW-0645">Protease</keyword>
<comment type="catalytic activity">
    <reaction evidence="20">
        <text>N-(9Z-octadecenoyl)-L-tryptophan + H2O = L-tryptophan + (9Z)-octadecenoate</text>
        <dbReference type="Rhea" id="RHEA:64176"/>
        <dbReference type="ChEBI" id="CHEBI:15377"/>
        <dbReference type="ChEBI" id="CHEBI:30823"/>
        <dbReference type="ChEBI" id="CHEBI:57912"/>
        <dbReference type="ChEBI" id="CHEBI:149733"/>
    </reaction>
    <physiologicalReaction direction="left-to-right" evidence="20">
        <dbReference type="Rhea" id="RHEA:64177"/>
    </physiologicalReaction>
</comment>
<dbReference type="InterPro" id="IPR011650">
    <property type="entry name" value="Peptidase_M20_dimer"/>
</dbReference>
<comment type="pathway">
    <text evidence="1">Lipid metabolism; fatty acid metabolism.</text>
</comment>
<evidence type="ECO:0000313" key="27">
    <source>
        <dbReference type="EMBL" id="CAF1156761.1"/>
    </source>
</evidence>
<comment type="catalytic activity">
    <reaction evidence="23">
        <text>L-phenylalanine + (9Z)-octadecenoate = N-(9Z-octadecenoyl)-L-phenylalanine + H2O</text>
        <dbReference type="Rhea" id="RHEA:51300"/>
        <dbReference type="ChEBI" id="CHEBI:15377"/>
        <dbReference type="ChEBI" id="CHEBI:30823"/>
        <dbReference type="ChEBI" id="CHEBI:58095"/>
        <dbReference type="ChEBI" id="CHEBI:134020"/>
    </reaction>
    <physiologicalReaction direction="left-to-right" evidence="23">
        <dbReference type="Rhea" id="RHEA:51301"/>
    </physiologicalReaction>
    <physiologicalReaction direction="right-to-left" evidence="23">
        <dbReference type="Rhea" id="RHEA:51302"/>
    </physiologicalReaction>
</comment>
<evidence type="ECO:0000256" key="21">
    <source>
        <dbReference type="ARBA" id="ARBA00048827"/>
    </source>
</evidence>
<keyword evidence="5" id="KW-0378">Hydrolase</keyword>
<sequence>MFRYIALSVFLLFLAILLFRTFVIFTPDKAIFEACSSTSDNHSLNFDQQRLQAFQTLLQFQTISYSENRQNVEEMKKCRDFIKKHYHGLLKRYSNFVQLHSIAEYSLLFSIQGKNSSLKPFLLSAHMDVVPAGNVERWKHPPFSGYADEEFIFARGTLDDKGNVFTMMEAVQEYLNVYGQPLRTFYVALTHDEEIGVAGASGVSRYLSEQPFGRDGQFEFVLDEGTVIMEEAFPTLSNPLALIAVAEKGFLSAEYRVDVAPGHSSMPTIPTAIGILARAIDKIESTPQPSRFGQGPEMSLLLTITPYLSFPLRLVMSNMWLFGPVIQWVLSLKPGTNALQRSTTAITLINGGEKDNVLPTSASATINHRLHTADSCRRVLETNRAIINDDRVTARIKTCSEPSPISPFGKDVYAYRVLEQTIRQTFEQSREPIIVVPGLMLGATDSRSYTNLSKNLYRFSPFIYRHDDLNRLHGDNERIRHKDMQRGLNFYFHLIVNNQLENLPEPKFKSEF</sequence>
<evidence type="ECO:0000313" key="28">
    <source>
        <dbReference type="Proteomes" id="UP000663828"/>
    </source>
</evidence>
<dbReference type="GO" id="GO:0043604">
    <property type="term" value="P:amide biosynthetic process"/>
    <property type="evidence" value="ECO:0007669"/>
    <property type="project" value="TreeGrafter"/>
</dbReference>
<evidence type="ECO:0000256" key="8">
    <source>
        <dbReference type="ARBA" id="ARBA00047450"/>
    </source>
</evidence>
<comment type="caution">
    <text evidence="27">The sequence shown here is derived from an EMBL/GenBank/DDBJ whole genome shotgun (WGS) entry which is preliminary data.</text>
</comment>
<evidence type="ECO:0000256" key="5">
    <source>
        <dbReference type="ARBA" id="ARBA00022801"/>
    </source>
</evidence>
<evidence type="ECO:0000256" key="1">
    <source>
        <dbReference type="ARBA" id="ARBA00004872"/>
    </source>
</evidence>
<dbReference type="InterPro" id="IPR002933">
    <property type="entry name" value="Peptidase_M20"/>
</dbReference>
<organism evidence="27 28">
    <name type="scientific">Adineta ricciae</name>
    <name type="common">Rotifer</name>
    <dbReference type="NCBI Taxonomy" id="249248"/>
    <lineage>
        <taxon>Eukaryota</taxon>
        <taxon>Metazoa</taxon>
        <taxon>Spiralia</taxon>
        <taxon>Gnathifera</taxon>
        <taxon>Rotifera</taxon>
        <taxon>Eurotatoria</taxon>
        <taxon>Bdelloidea</taxon>
        <taxon>Adinetida</taxon>
        <taxon>Adinetidae</taxon>
        <taxon>Adineta</taxon>
    </lineage>
</organism>
<dbReference type="PANTHER" id="PTHR45962">
    <property type="entry name" value="N-FATTY-ACYL-AMINO ACID SYNTHASE/HYDROLASE PM20D1"/>
    <property type="match status" value="1"/>
</dbReference>
<evidence type="ECO:0000256" key="23">
    <source>
        <dbReference type="ARBA" id="ARBA00048879"/>
    </source>
</evidence>
<dbReference type="GO" id="GO:0046872">
    <property type="term" value="F:metal ion binding"/>
    <property type="evidence" value="ECO:0007669"/>
    <property type="project" value="UniProtKB-KW"/>
</dbReference>
<comment type="catalytic activity">
    <reaction evidence="12">
        <text>(5Z,8Z,11Z,14Z)-eicosatetraenoate + L-phenylalanine = N-(5Z,8Z,11Z,14Z-eicosatetraenoyl)-L-phenylalanine + H2O</text>
        <dbReference type="Rhea" id="RHEA:51312"/>
        <dbReference type="ChEBI" id="CHEBI:15377"/>
        <dbReference type="ChEBI" id="CHEBI:32395"/>
        <dbReference type="ChEBI" id="CHEBI:58095"/>
        <dbReference type="ChEBI" id="CHEBI:134022"/>
    </reaction>
    <physiologicalReaction direction="left-to-right" evidence="12">
        <dbReference type="Rhea" id="RHEA:51313"/>
    </physiologicalReaction>
    <physiologicalReaction direction="right-to-left" evidence="12">
        <dbReference type="Rhea" id="RHEA:51314"/>
    </physiologicalReaction>
</comment>
<evidence type="ECO:0000256" key="4">
    <source>
        <dbReference type="ARBA" id="ARBA00022723"/>
    </source>
</evidence>
<name>A0A814TDH5_ADIRI</name>
<evidence type="ECO:0000256" key="17">
    <source>
        <dbReference type="ARBA" id="ARBA00048579"/>
    </source>
</evidence>
<keyword evidence="6" id="KW-0862">Zinc</keyword>
<evidence type="ECO:0000256" key="11">
    <source>
        <dbReference type="ARBA" id="ARBA00047866"/>
    </source>
</evidence>
<reference evidence="27" key="1">
    <citation type="submission" date="2021-02" db="EMBL/GenBank/DDBJ databases">
        <authorList>
            <person name="Nowell W R."/>
        </authorList>
    </citation>
    <scope>NUCLEOTIDE SEQUENCE</scope>
</reference>
<comment type="catalytic activity">
    <reaction evidence="21">
        <text>N-(9Z-octadecenoyl)-L-leucine + H2O = L-leucine + (9Z)-octadecenoate</text>
        <dbReference type="Rhea" id="RHEA:51360"/>
        <dbReference type="ChEBI" id="CHEBI:15377"/>
        <dbReference type="ChEBI" id="CHEBI:30823"/>
        <dbReference type="ChEBI" id="CHEBI:57427"/>
        <dbReference type="ChEBI" id="CHEBI:134035"/>
    </reaction>
    <physiologicalReaction direction="left-to-right" evidence="21">
        <dbReference type="Rhea" id="RHEA:51361"/>
    </physiologicalReaction>
    <physiologicalReaction direction="right-to-left" evidence="21">
        <dbReference type="Rhea" id="RHEA:51362"/>
    </physiologicalReaction>
</comment>
<dbReference type="Pfam" id="PF07687">
    <property type="entry name" value="M20_dimer"/>
    <property type="match status" value="1"/>
</dbReference>
<dbReference type="SUPFAM" id="SSF53187">
    <property type="entry name" value="Zn-dependent exopeptidases"/>
    <property type="match status" value="1"/>
</dbReference>
<comment type="catalytic activity">
    <reaction evidence="19">
        <text>N-(9Z-octadecenoyl)-L-glutamine + H2O = L-glutamine + (9Z)-octadecenoate</text>
        <dbReference type="Rhea" id="RHEA:51356"/>
        <dbReference type="ChEBI" id="CHEBI:15377"/>
        <dbReference type="ChEBI" id="CHEBI:30823"/>
        <dbReference type="ChEBI" id="CHEBI:58359"/>
        <dbReference type="ChEBI" id="CHEBI:134033"/>
    </reaction>
    <physiologicalReaction direction="left-to-right" evidence="19">
        <dbReference type="Rhea" id="RHEA:51357"/>
    </physiologicalReaction>
</comment>
<comment type="catalytic activity">
    <reaction evidence="10">
        <text>N-octadecanoyl-L-phenylalanine + H2O = octadecanoate + L-phenylalanine</text>
        <dbReference type="Rhea" id="RHEA:64128"/>
        <dbReference type="ChEBI" id="CHEBI:15377"/>
        <dbReference type="ChEBI" id="CHEBI:25629"/>
        <dbReference type="ChEBI" id="CHEBI:58095"/>
        <dbReference type="ChEBI" id="CHEBI:149700"/>
    </reaction>
    <physiologicalReaction direction="left-to-right" evidence="10">
        <dbReference type="Rhea" id="RHEA:64129"/>
    </physiologicalReaction>
</comment>
<evidence type="ECO:0000256" key="25">
    <source>
        <dbReference type="ARBA" id="ARBA00049457"/>
    </source>
</evidence>
<comment type="catalytic activity">
    <reaction evidence="24">
        <text>N-(5Z,8Z,11Z,14Z-eicosatetraenoyl)-L-serine + H2O = (5Z,8Z,11Z,14Z)-eicosatetraenoate + L-serine</text>
        <dbReference type="Rhea" id="RHEA:64116"/>
        <dbReference type="ChEBI" id="CHEBI:15377"/>
        <dbReference type="ChEBI" id="CHEBI:32395"/>
        <dbReference type="ChEBI" id="CHEBI:33384"/>
        <dbReference type="ChEBI" id="CHEBI:149697"/>
    </reaction>
    <physiologicalReaction direction="left-to-right" evidence="24">
        <dbReference type="Rhea" id="RHEA:64117"/>
    </physiologicalReaction>
    <physiologicalReaction direction="right-to-left" evidence="24">
        <dbReference type="Rhea" id="RHEA:64118"/>
    </physiologicalReaction>
</comment>
<gene>
    <name evidence="27" type="ORF">XAT740_LOCUS21256</name>
</gene>
<feature type="domain" description="Peptidase M20 dimerisation" evidence="26">
    <location>
        <begin position="245"/>
        <end position="389"/>
    </location>
</feature>
<evidence type="ECO:0000256" key="16">
    <source>
        <dbReference type="ARBA" id="ARBA00048402"/>
    </source>
</evidence>
<dbReference type="GO" id="GO:0006508">
    <property type="term" value="P:proteolysis"/>
    <property type="evidence" value="ECO:0007669"/>
    <property type="project" value="UniProtKB-KW"/>
</dbReference>
<comment type="similarity">
    <text evidence="2">Belongs to the peptidase M20A family.</text>
</comment>
<dbReference type="GO" id="GO:0043605">
    <property type="term" value="P:amide catabolic process"/>
    <property type="evidence" value="ECO:0007669"/>
    <property type="project" value="TreeGrafter"/>
</dbReference>
<comment type="catalytic activity">
    <reaction evidence="8">
        <text>(9Z)-octadecenoate + glycine = N-(9Z-octadecenoyl)glycine + H2O</text>
        <dbReference type="Rhea" id="RHEA:51316"/>
        <dbReference type="ChEBI" id="CHEBI:15377"/>
        <dbReference type="ChEBI" id="CHEBI:30823"/>
        <dbReference type="ChEBI" id="CHEBI:57305"/>
        <dbReference type="ChEBI" id="CHEBI:133992"/>
    </reaction>
    <physiologicalReaction direction="right-to-left" evidence="8">
        <dbReference type="Rhea" id="RHEA:51318"/>
    </physiologicalReaction>
</comment>
<comment type="catalytic activity">
    <reaction evidence="13">
        <text>N-hexadecanoyl-L-phenylalanine + H2O = hexadecanoate + L-phenylalanine</text>
        <dbReference type="Rhea" id="RHEA:64124"/>
        <dbReference type="ChEBI" id="CHEBI:7896"/>
        <dbReference type="ChEBI" id="CHEBI:15377"/>
        <dbReference type="ChEBI" id="CHEBI:58095"/>
        <dbReference type="ChEBI" id="CHEBI:149699"/>
    </reaction>
    <physiologicalReaction direction="left-to-right" evidence="13">
        <dbReference type="Rhea" id="RHEA:64125"/>
    </physiologicalReaction>
</comment>
<accession>A0A814TDH5</accession>
<dbReference type="SUPFAM" id="SSF55031">
    <property type="entry name" value="Bacterial exopeptidase dimerisation domain"/>
    <property type="match status" value="1"/>
</dbReference>
<evidence type="ECO:0000256" key="13">
    <source>
        <dbReference type="ARBA" id="ARBA00047879"/>
    </source>
</evidence>
<dbReference type="EMBL" id="CAJNOR010001519">
    <property type="protein sequence ID" value="CAF1156761.1"/>
    <property type="molecule type" value="Genomic_DNA"/>
</dbReference>
<evidence type="ECO:0000256" key="9">
    <source>
        <dbReference type="ARBA" id="ARBA00047567"/>
    </source>
</evidence>
<proteinExistence type="inferred from homology"/>
<evidence type="ECO:0000256" key="7">
    <source>
        <dbReference type="ARBA" id="ARBA00046147"/>
    </source>
</evidence>
<comment type="catalytic activity">
    <reaction evidence="16">
        <text>N-(5Z,8Z,11Z,14Z)-eicosatetraenoyl-glycine + H2O = (5Z,8Z,11Z,14Z)-eicosatetraenoate + glycine</text>
        <dbReference type="Rhea" id="RHEA:64108"/>
        <dbReference type="ChEBI" id="CHEBI:15377"/>
        <dbReference type="ChEBI" id="CHEBI:32395"/>
        <dbReference type="ChEBI" id="CHEBI:57305"/>
        <dbReference type="ChEBI" id="CHEBI:59002"/>
    </reaction>
    <physiologicalReaction direction="left-to-right" evidence="16">
        <dbReference type="Rhea" id="RHEA:64109"/>
    </physiologicalReaction>
    <physiologicalReaction direction="right-to-left" evidence="16">
        <dbReference type="Rhea" id="RHEA:64110"/>
    </physiologicalReaction>
</comment>
<comment type="catalytic activity">
    <reaction evidence="9">
        <text>N-(4Z,7Z,10Z,13Z,16Z,19Z-docosahexaenoyl)-L-phenylalanine + H2O = (4Z,7Z,10Z,13Z,16Z,19Z)-docosahexaenoate + L-phenylalanine</text>
        <dbReference type="Rhea" id="RHEA:64132"/>
        <dbReference type="ChEBI" id="CHEBI:15377"/>
        <dbReference type="ChEBI" id="CHEBI:58095"/>
        <dbReference type="ChEBI" id="CHEBI:77016"/>
        <dbReference type="ChEBI" id="CHEBI:149701"/>
    </reaction>
    <physiologicalReaction direction="left-to-right" evidence="9">
        <dbReference type="Rhea" id="RHEA:64133"/>
    </physiologicalReaction>
</comment>
<dbReference type="Gene3D" id="3.40.630.10">
    <property type="entry name" value="Zn peptidases"/>
    <property type="match status" value="1"/>
</dbReference>
<evidence type="ECO:0000256" key="3">
    <source>
        <dbReference type="ARBA" id="ARBA00022670"/>
    </source>
</evidence>
<evidence type="ECO:0000256" key="15">
    <source>
        <dbReference type="ARBA" id="ARBA00048380"/>
    </source>
</evidence>
<dbReference type="GO" id="GO:0004046">
    <property type="term" value="F:aminoacylase activity"/>
    <property type="evidence" value="ECO:0007669"/>
    <property type="project" value="UniProtKB-EC"/>
</dbReference>
<comment type="catalytic activity">
    <reaction evidence="15">
        <text>N-(9Z-octadecenoyl)-L-asparagine + H2O = L-asparagine + (9Z)-octadecenoate</text>
        <dbReference type="Rhea" id="RHEA:64136"/>
        <dbReference type="ChEBI" id="CHEBI:15377"/>
        <dbReference type="ChEBI" id="CHEBI:30823"/>
        <dbReference type="ChEBI" id="CHEBI:58048"/>
        <dbReference type="ChEBI" id="CHEBI:149730"/>
    </reaction>
    <physiologicalReaction direction="left-to-right" evidence="15">
        <dbReference type="Rhea" id="RHEA:64137"/>
    </physiologicalReaction>
</comment>
<evidence type="ECO:0000256" key="12">
    <source>
        <dbReference type="ARBA" id="ARBA00047874"/>
    </source>
</evidence>
<comment type="catalytic activity">
    <reaction evidence="11">
        <text>N-(9Z-octadecenoyl)-L-tyrosine + H2O = L-tyrosine + (9Z)-octadecenoate</text>
        <dbReference type="Rhea" id="RHEA:64184"/>
        <dbReference type="ChEBI" id="CHEBI:15377"/>
        <dbReference type="ChEBI" id="CHEBI:30823"/>
        <dbReference type="ChEBI" id="CHEBI:58315"/>
        <dbReference type="ChEBI" id="CHEBI:149734"/>
    </reaction>
    <physiologicalReaction direction="left-to-right" evidence="11">
        <dbReference type="Rhea" id="RHEA:64185"/>
    </physiologicalReaction>
</comment>
<evidence type="ECO:0000256" key="24">
    <source>
        <dbReference type="ARBA" id="ARBA00049100"/>
    </source>
</evidence>
<comment type="catalytic activity">
    <reaction evidence="25">
        <text>N-(9Z-octadecenoyl)-L-lysine + H2O = L-lysine + (9Z)-octadecenoate</text>
        <dbReference type="Rhea" id="RHEA:64192"/>
        <dbReference type="ChEBI" id="CHEBI:15377"/>
        <dbReference type="ChEBI" id="CHEBI:30823"/>
        <dbReference type="ChEBI" id="CHEBI:32551"/>
        <dbReference type="ChEBI" id="CHEBI:149731"/>
    </reaction>
    <physiologicalReaction direction="left-to-right" evidence="25">
        <dbReference type="Rhea" id="RHEA:64193"/>
    </physiologicalReaction>
</comment>
<keyword evidence="28" id="KW-1185">Reference proteome</keyword>
<evidence type="ECO:0000259" key="26">
    <source>
        <dbReference type="Pfam" id="PF07687"/>
    </source>
</evidence>
<comment type="catalytic activity">
    <reaction evidence="14">
        <text>N-(9Z-octadecenoyl)-L-methionine + H2O = (9Z)-octadecenoate + L-methionine</text>
        <dbReference type="Rhea" id="RHEA:64144"/>
        <dbReference type="ChEBI" id="CHEBI:15377"/>
        <dbReference type="ChEBI" id="CHEBI:30823"/>
        <dbReference type="ChEBI" id="CHEBI:57844"/>
        <dbReference type="ChEBI" id="CHEBI:149732"/>
    </reaction>
    <physiologicalReaction direction="left-to-right" evidence="14">
        <dbReference type="Rhea" id="RHEA:64145"/>
    </physiologicalReaction>
</comment>
<evidence type="ECO:0000256" key="20">
    <source>
        <dbReference type="ARBA" id="ARBA00048822"/>
    </source>
</evidence>
<comment type="function">
    <text evidence="7">Secreted enzyme that regulates the endogenous N-fatty acyl amino acid (NAAs) tissue and circulating levels by functioning as a bidirectional NAA synthase/hydrolase. It condenses free fatty acids and free amino acids to generate NAAs and bidirectionally catalyzes the reverse hydrolysis reaction. Some of these NAAs stimulate oxidative metabolism via mitochondrial uncoupling, increasing energy expenditure in a UPC1-independent manner. Thereby, this secreted protein may indirectly regulate whole body energy expenditure. PM20D1 circulates in tight association with both low- and high-density (LDL and HDL,respectively) lipoprotein particles.</text>
</comment>
<dbReference type="GO" id="GO:0006520">
    <property type="term" value="P:amino acid metabolic process"/>
    <property type="evidence" value="ECO:0007669"/>
    <property type="project" value="TreeGrafter"/>
</dbReference>
<dbReference type="InterPro" id="IPR047177">
    <property type="entry name" value="Pept_M20A"/>
</dbReference>
<dbReference type="Proteomes" id="UP000663828">
    <property type="component" value="Unassembled WGS sequence"/>
</dbReference>
<protein>
    <recommendedName>
        <fullName evidence="26">Peptidase M20 dimerisation domain-containing protein</fullName>
    </recommendedName>
</protein>
<evidence type="ECO:0000256" key="14">
    <source>
        <dbReference type="ARBA" id="ARBA00048145"/>
    </source>
</evidence>
<evidence type="ECO:0000256" key="6">
    <source>
        <dbReference type="ARBA" id="ARBA00022833"/>
    </source>
</evidence>
<comment type="catalytic activity">
    <reaction evidence="17">
        <text>an N-acyl-L-amino acid + H2O = an L-alpha-amino acid + a carboxylate</text>
        <dbReference type="Rhea" id="RHEA:15565"/>
        <dbReference type="ChEBI" id="CHEBI:15377"/>
        <dbReference type="ChEBI" id="CHEBI:29067"/>
        <dbReference type="ChEBI" id="CHEBI:59869"/>
        <dbReference type="ChEBI" id="CHEBI:59874"/>
        <dbReference type="EC" id="3.5.1.14"/>
    </reaction>
    <physiologicalReaction direction="left-to-right" evidence="17">
        <dbReference type="Rhea" id="RHEA:15566"/>
    </physiologicalReaction>
    <physiologicalReaction direction="right-to-left" evidence="17">
        <dbReference type="Rhea" id="RHEA:15567"/>
    </physiologicalReaction>
</comment>
<evidence type="ECO:0000256" key="18">
    <source>
        <dbReference type="ARBA" id="ARBA00048597"/>
    </source>
</evidence>
<dbReference type="AlphaFoldDB" id="A0A814TDH5"/>
<evidence type="ECO:0000256" key="10">
    <source>
        <dbReference type="ARBA" id="ARBA00047723"/>
    </source>
</evidence>
<comment type="catalytic activity">
    <reaction evidence="22">
        <text>an N-acyl-aromatic L-alpha-amino acid + H2O = an aromatic L-alpha-amino acid + a carboxylate</text>
        <dbReference type="Rhea" id="RHEA:54184"/>
        <dbReference type="ChEBI" id="CHEBI:15377"/>
        <dbReference type="ChEBI" id="CHEBI:29067"/>
        <dbReference type="ChEBI" id="CHEBI:84824"/>
        <dbReference type="ChEBI" id="CHEBI:138093"/>
        <dbReference type="EC" id="3.5.1.114"/>
    </reaction>
    <physiologicalReaction direction="left-to-right" evidence="22">
        <dbReference type="Rhea" id="RHEA:54185"/>
    </physiologicalReaction>
    <physiologicalReaction direction="right-to-left" evidence="22">
        <dbReference type="Rhea" id="RHEA:54186"/>
    </physiologicalReaction>
</comment>
<dbReference type="Pfam" id="PF01546">
    <property type="entry name" value="Peptidase_M20"/>
    <property type="match status" value="1"/>
</dbReference>
<comment type="catalytic activity">
    <reaction evidence="18">
        <text>N-(9Z-octadecenoyl)-L-serine + H2O = L-serine + (9Z)-octadecenoate</text>
        <dbReference type="Rhea" id="RHEA:51352"/>
        <dbReference type="ChEBI" id="CHEBI:15377"/>
        <dbReference type="ChEBI" id="CHEBI:30823"/>
        <dbReference type="ChEBI" id="CHEBI:33384"/>
        <dbReference type="ChEBI" id="CHEBI:134031"/>
    </reaction>
    <physiologicalReaction direction="left-to-right" evidence="18">
        <dbReference type="Rhea" id="RHEA:51353"/>
    </physiologicalReaction>
</comment>
<dbReference type="Gene3D" id="1.10.150.900">
    <property type="match status" value="1"/>
</dbReference>
<evidence type="ECO:0000256" key="2">
    <source>
        <dbReference type="ARBA" id="ARBA00006247"/>
    </source>
</evidence>
<dbReference type="Gene3D" id="3.30.70.360">
    <property type="match status" value="1"/>
</dbReference>